<protein>
    <recommendedName>
        <fullName evidence="2">DUF6035 domain-containing protein</fullName>
    </recommendedName>
</protein>
<comment type="caution">
    <text evidence="3">The sequence shown here is derived from an EMBL/GenBank/DDBJ whole genome shotgun (WGS) entry which is preliminary data.</text>
</comment>
<dbReference type="Pfam" id="PF19500">
    <property type="entry name" value="DUF6035"/>
    <property type="match status" value="1"/>
</dbReference>
<dbReference type="Proteomes" id="UP000011134">
    <property type="component" value="Unassembled WGS sequence"/>
</dbReference>
<keyword evidence="4" id="KW-1185">Reference proteome</keyword>
<dbReference type="AlphaFoldDB" id="L8J6N8"/>
<accession>L8J6N8</accession>
<evidence type="ECO:0000313" key="4">
    <source>
        <dbReference type="Proteomes" id="UP000011134"/>
    </source>
</evidence>
<organism evidence="3 4">
    <name type="scientific">Photobacterium marinum</name>
    <dbReference type="NCBI Taxonomy" id="1056511"/>
    <lineage>
        <taxon>Bacteria</taxon>
        <taxon>Pseudomonadati</taxon>
        <taxon>Pseudomonadota</taxon>
        <taxon>Gammaproteobacteria</taxon>
        <taxon>Vibrionales</taxon>
        <taxon>Vibrionaceae</taxon>
        <taxon>Photobacterium</taxon>
    </lineage>
</organism>
<dbReference type="OrthoDB" id="5900014at2"/>
<feature type="coiled-coil region" evidence="1">
    <location>
        <begin position="309"/>
        <end position="336"/>
    </location>
</feature>
<evidence type="ECO:0000313" key="3">
    <source>
        <dbReference type="EMBL" id="ELR64446.1"/>
    </source>
</evidence>
<proteinExistence type="predicted"/>
<dbReference type="EMBL" id="AMZO01000026">
    <property type="protein sequence ID" value="ELR64446.1"/>
    <property type="molecule type" value="Genomic_DNA"/>
</dbReference>
<feature type="domain" description="DUF6035" evidence="2">
    <location>
        <begin position="108"/>
        <end position="204"/>
    </location>
</feature>
<keyword evidence="1" id="KW-0175">Coiled coil</keyword>
<sequence>MSYRSDHNGWEILLSTHTRPILARRLIEQIKKGSDLTNGITRQEIAEDNNRYRCAHCLVPVHLAGGTHEGKGSQCLHFRHFTKSLEHKQKVEDCPFCHPDREQRKLYNEVFRGEGDWHLSHKEKVAEILSGDPRIDADSVAMQPYIFKRDHEINTHRKPDIYCCDKDGNHWVFELTRWWLNPETALARQRFYRQLGYNLVWLFSPDCQEKNRSTFHLLLYGANYCEDLPPERLGQDGAQFNAFVLSEAAISQSESEGALHLEVVYPHFKVDETIGAIDITYQRQIMSMHSLSLSPKERLPFGVMTAVQLQQAKTHLDAAREILARQEEEEQRQQQASVLSSIRRDLSQLRRLLRRVPMNDVLVEQCRELLKQCSGDKLNVFPVPRTLRIRLVIARAESKVQSVIDSYLCEKAAKEVQQQELKEKARVFVKQIRGNTLDPKSKLSDQGRQLFRQLKLLELDEAASRLKSVCNNCHHRYIIEYTDSLQLALAHQQSDQWLSDSRKRVMSLIRYTKAFQEVELQSLLEKILPAFDNHAAYLAYCRLAAELTKSELRPGLLDEVLGMNDSLMIAGLRQQANNLMTTMVRRYQAKGREDFAKFSVWDRNTDYDNTLPLLVQCSEGMPVAITTLLGCKDESLQYLPLLRNSYVGLAQEAATIFFDSICKALTDIFSKVSREGYSYDEDDCLAAKKVLEDFDLYASSFQTDAKEIDIKRLFYKRYGKQLDWLCKVFKSYEEIRNSSSFEPIT</sequence>
<dbReference type="PATRIC" id="fig|1056511.3.peg.3544"/>
<dbReference type="InterPro" id="IPR046099">
    <property type="entry name" value="DUF6035"/>
</dbReference>
<evidence type="ECO:0000256" key="1">
    <source>
        <dbReference type="SAM" id="Coils"/>
    </source>
</evidence>
<dbReference type="RefSeq" id="WP_007468078.1">
    <property type="nucleotide sequence ID" value="NZ_AMZO01000026.1"/>
</dbReference>
<reference evidence="3 4" key="1">
    <citation type="submission" date="2012-12" db="EMBL/GenBank/DDBJ databases">
        <title>Genome Assembly of Photobacterium sp. AK15.</title>
        <authorList>
            <person name="Khatri I."/>
            <person name="Vaidya B."/>
            <person name="Srinivas T.N.R."/>
            <person name="Subramanian S."/>
            <person name="Pinnaka A."/>
        </authorList>
    </citation>
    <scope>NUCLEOTIDE SEQUENCE [LARGE SCALE GENOMIC DNA]</scope>
    <source>
        <strain evidence="3 4">AK15</strain>
    </source>
</reference>
<evidence type="ECO:0000259" key="2">
    <source>
        <dbReference type="Pfam" id="PF19500"/>
    </source>
</evidence>
<name>L8J6N8_9GAMM</name>
<gene>
    <name evidence="3" type="ORF">C942_02470</name>
</gene>